<evidence type="ECO:0000256" key="5">
    <source>
        <dbReference type="ARBA" id="ARBA00022967"/>
    </source>
</evidence>
<dbReference type="InterPro" id="IPR050093">
    <property type="entry name" value="ABC_SmlMolc_Importer"/>
</dbReference>
<dbReference type="GO" id="GO:0005524">
    <property type="term" value="F:ATP binding"/>
    <property type="evidence" value="ECO:0007669"/>
    <property type="project" value="UniProtKB-KW"/>
</dbReference>
<evidence type="ECO:0000313" key="7">
    <source>
        <dbReference type="EMBL" id="PXW60350.1"/>
    </source>
</evidence>
<protein>
    <submittedName>
        <fullName evidence="7">Sulfate transport system ATP-binding protein</fullName>
    </submittedName>
</protein>
<dbReference type="PANTHER" id="PTHR42781">
    <property type="entry name" value="SPERMIDINE/PUTRESCINE IMPORT ATP-BINDING PROTEIN POTA"/>
    <property type="match status" value="1"/>
</dbReference>
<keyword evidence="4 7" id="KW-0067">ATP-binding</keyword>
<dbReference type="CDD" id="cd03296">
    <property type="entry name" value="ABC_CysA_sulfate_importer"/>
    <property type="match status" value="1"/>
</dbReference>
<organism evidence="7 8">
    <name type="scientific">Chelatococcus asaccharovorans</name>
    <dbReference type="NCBI Taxonomy" id="28210"/>
    <lineage>
        <taxon>Bacteria</taxon>
        <taxon>Pseudomonadati</taxon>
        <taxon>Pseudomonadota</taxon>
        <taxon>Alphaproteobacteria</taxon>
        <taxon>Hyphomicrobiales</taxon>
        <taxon>Chelatococcaceae</taxon>
        <taxon>Chelatococcus</taxon>
    </lineage>
</organism>
<dbReference type="NCBIfam" id="TIGR00968">
    <property type="entry name" value="3a0106s01"/>
    <property type="match status" value="1"/>
</dbReference>
<dbReference type="PANTHER" id="PTHR42781:SF4">
    <property type="entry name" value="SPERMIDINE_PUTRESCINE IMPORT ATP-BINDING PROTEIN POTA"/>
    <property type="match status" value="1"/>
</dbReference>
<dbReference type="FunFam" id="3.40.50.300:FF:000425">
    <property type="entry name" value="Probable ABC transporter, ATP-binding subunit"/>
    <property type="match status" value="1"/>
</dbReference>
<accession>A0A2V3UAB3</accession>
<name>A0A2V3UAB3_9HYPH</name>
<evidence type="ECO:0000256" key="4">
    <source>
        <dbReference type="ARBA" id="ARBA00022840"/>
    </source>
</evidence>
<keyword evidence="5" id="KW-1278">Translocase</keyword>
<dbReference type="GO" id="GO:0015697">
    <property type="term" value="P:quaternary ammonium group transport"/>
    <property type="evidence" value="ECO:0007669"/>
    <property type="project" value="UniProtKB-ARBA"/>
</dbReference>
<keyword evidence="3" id="KW-0547">Nucleotide-binding</keyword>
<dbReference type="SUPFAM" id="SSF52540">
    <property type="entry name" value="P-loop containing nucleoside triphosphate hydrolases"/>
    <property type="match status" value="1"/>
</dbReference>
<dbReference type="EMBL" id="QJJK01000004">
    <property type="protein sequence ID" value="PXW60350.1"/>
    <property type="molecule type" value="Genomic_DNA"/>
</dbReference>
<dbReference type="GO" id="GO:0015419">
    <property type="term" value="F:ABC-type sulfate transporter activity"/>
    <property type="evidence" value="ECO:0007669"/>
    <property type="project" value="InterPro"/>
</dbReference>
<dbReference type="SUPFAM" id="SSF50331">
    <property type="entry name" value="MOP-like"/>
    <property type="match status" value="1"/>
</dbReference>
<comment type="similarity">
    <text evidence="1">Belongs to the ABC transporter superfamily.</text>
</comment>
<dbReference type="InterPro" id="IPR003439">
    <property type="entry name" value="ABC_transporter-like_ATP-bd"/>
</dbReference>
<reference evidence="7 8" key="1">
    <citation type="submission" date="2018-05" db="EMBL/GenBank/DDBJ databases">
        <title>Genomic Encyclopedia of Type Strains, Phase IV (KMG-IV): sequencing the most valuable type-strain genomes for metagenomic binning, comparative biology and taxonomic classification.</title>
        <authorList>
            <person name="Goeker M."/>
        </authorList>
    </citation>
    <scope>NUCLEOTIDE SEQUENCE [LARGE SCALE GENOMIC DNA]</scope>
    <source>
        <strain evidence="7 8">DSM 6462</strain>
    </source>
</reference>
<evidence type="ECO:0000256" key="2">
    <source>
        <dbReference type="ARBA" id="ARBA00022448"/>
    </source>
</evidence>
<dbReference type="InterPro" id="IPR003593">
    <property type="entry name" value="AAA+_ATPase"/>
</dbReference>
<dbReference type="Proteomes" id="UP000248021">
    <property type="component" value="Unassembled WGS sequence"/>
</dbReference>
<dbReference type="OrthoDB" id="9802264at2"/>
<evidence type="ECO:0000256" key="6">
    <source>
        <dbReference type="ARBA" id="ARBA00023032"/>
    </source>
</evidence>
<dbReference type="GO" id="GO:0043190">
    <property type="term" value="C:ATP-binding cassette (ABC) transporter complex"/>
    <property type="evidence" value="ECO:0007669"/>
    <property type="project" value="InterPro"/>
</dbReference>
<sequence length="362" mass="38708">MVTASTPSLNAARPPAGIRIVGVAKDFGGDAALRGVDLDIAPGELVALLGPSGSGKTTLLRIIAGLEDASAGQVFFGADDATRLSVQERRVGFVFQHYALFRHMSVFDNVAYGLKVRPRAQRPSKAEIRERVLSLIDLVQLGGLERRYPSQLSGGQRQRVALARALAVEPRVLLLDEPFGALDAKVRKDLRRWLREIHDRTGHTTVFVTHDQDEAMELADRVAILNKGRLEQVGTADEVYEAPASAFVMSFVGDTVNLPVVVRGGRIFFGDAPLEADVADAPDGPAALYLRPSNLALTRCDEGGALGGTVVAVRRTANGRRAEVLTDVGAATVEVELPSGKTLAAGERVGLHILKARLFPTG</sequence>
<keyword evidence="8" id="KW-1185">Reference proteome</keyword>
<dbReference type="InterPro" id="IPR017871">
    <property type="entry name" value="ABC_transporter-like_CS"/>
</dbReference>
<dbReference type="Gene3D" id="3.40.50.300">
    <property type="entry name" value="P-loop containing nucleotide triphosphate hydrolases"/>
    <property type="match status" value="1"/>
</dbReference>
<proteinExistence type="inferred from homology"/>
<dbReference type="InterPro" id="IPR027417">
    <property type="entry name" value="P-loop_NTPase"/>
</dbReference>
<dbReference type="PROSITE" id="PS50893">
    <property type="entry name" value="ABC_TRANSPORTER_2"/>
    <property type="match status" value="1"/>
</dbReference>
<dbReference type="InterPro" id="IPR008995">
    <property type="entry name" value="Mo/tungstate-bd_C_term_dom"/>
</dbReference>
<dbReference type="InterPro" id="IPR005666">
    <property type="entry name" value="Sulph_transpt1"/>
</dbReference>
<keyword evidence="6" id="KW-0764">Sulfate transport</keyword>
<dbReference type="SMART" id="SM00382">
    <property type="entry name" value="AAA"/>
    <property type="match status" value="1"/>
</dbReference>
<evidence type="ECO:0000313" key="8">
    <source>
        <dbReference type="Proteomes" id="UP000248021"/>
    </source>
</evidence>
<evidence type="ECO:0000256" key="3">
    <source>
        <dbReference type="ARBA" id="ARBA00022741"/>
    </source>
</evidence>
<dbReference type="RefSeq" id="WP_110374666.1">
    <property type="nucleotide sequence ID" value="NZ_CAKNFM010000006.1"/>
</dbReference>
<comment type="caution">
    <text evidence="7">The sequence shown here is derived from an EMBL/GenBank/DDBJ whole genome shotgun (WGS) entry which is preliminary data.</text>
</comment>
<dbReference type="PROSITE" id="PS00211">
    <property type="entry name" value="ABC_TRANSPORTER_1"/>
    <property type="match status" value="1"/>
</dbReference>
<evidence type="ECO:0000256" key="1">
    <source>
        <dbReference type="ARBA" id="ARBA00005417"/>
    </source>
</evidence>
<dbReference type="GO" id="GO:0016887">
    <property type="term" value="F:ATP hydrolysis activity"/>
    <property type="evidence" value="ECO:0007669"/>
    <property type="project" value="InterPro"/>
</dbReference>
<keyword evidence="2" id="KW-0813">Transport</keyword>
<dbReference type="Pfam" id="PF00005">
    <property type="entry name" value="ABC_tran"/>
    <property type="match status" value="1"/>
</dbReference>
<dbReference type="AlphaFoldDB" id="A0A2V3UAB3"/>
<gene>
    <name evidence="7" type="ORF">C7450_104405</name>
</gene>